<evidence type="ECO:0000256" key="3">
    <source>
        <dbReference type="ARBA" id="ARBA00011233"/>
    </source>
</evidence>
<keyword evidence="5" id="KW-0119">Carbohydrate metabolism</keyword>
<dbReference type="Proteomes" id="UP000515856">
    <property type="component" value="Chromosome"/>
</dbReference>
<evidence type="ECO:0000256" key="1">
    <source>
        <dbReference type="ARBA" id="ARBA00004761"/>
    </source>
</evidence>
<dbReference type="InterPro" id="IPR031338">
    <property type="entry name" value="KDPG/KHG_AS_2"/>
</dbReference>
<dbReference type="PANTHER" id="PTHR30246">
    <property type="entry name" value="2-KETO-3-DEOXY-6-PHOSPHOGLUCONATE ALDOLASE"/>
    <property type="match status" value="1"/>
</dbReference>
<dbReference type="Gene3D" id="3.20.20.70">
    <property type="entry name" value="Aldolase class I"/>
    <property type="match status" value="1"/>
</dbReference>
<protein>
    <submittedName>
        <fullName evidence="6">Bifunctional 4-hydroxy-2-oxoglutarate aldolase/2-dehydro-3-deoxy-phosphogluconate aldolase</fullName>
    </submittedName>
</protein>
<evidence type="ECO:0000256" key="5">
    <source>
        <dbReference type="ARBA" id="ARBA00023277"/>
    </source>
</evidence>
<dbReference type="NCBIfam" id="TIGR01182">
    <property type="entry name" value="eda"/>
    <property type="match status" value="1"/>
</dbReference>
<keyword evidence="7" id="KW-1185">Reference proteome</keyword>
<dbReference type="InterPro" id="IPR013785">
    <property type="entry name" value="Aldolase_TIM"/>
</dbReference>
<comment type="subunit">
    <text evidence="3">Homotrimer.</text>
</comment>
<dbReference type="CDD" id="cd00452">
    <property type="entry name" value="KDPG_aldolase"/>
    <property type="match status" value="1"/>
</dbReference>
<evidence type="ECO:0000313" key="7">
    <source>
        <dbReference type="Proteomes" id="UP000515856"/>
    </source>
</evidence>
<sequence length="258" mass="28072">MMDIFEKIHRLGILPVVVLDDVKDAAPLAIALCEGGLPAAEVTYRTAYAHDVIQEMKKVKPDMLVGAGTVLSIEQVDSAIDAGAEFIVSPGFNPSVVAYCIKKGVPVIPGTATPSDIEKALSMGLSNVKFFPSEINGGVKAIQALGAPYVDVKFLPTGGVSEKSLLDYMKCKRVLACGGTWMVKKEWIKNGDFKAIEDCTKKAVFTMLNLQIKGLSNDKKYLKITTPSIDRALYHLANMGIAFKDYVNDKYHIVLKEE</sequence>
<dbReference type="AlphaFoldDB" id="A0A7G9GTV5"/>
<proteinExistence type="inferred from homology"/>
<reference evidence="6 7" key="1">
    <citation type="submission" date="2020-08" db="EMBL/GenBank/DDBJ databases">
        <authorList>
            <person name="Liu C."/>
            <person name="Sun Q."/>
        </authorList>
    </citation>
    <scope>NUCLEOTIDE SEQUENCE [LARGE SCALE GENOMIC DNA]</scope>
    <source>
        <strain evidence="6 7">NSJ-61</strain>
    </source>
</reference>
<dbReference type="NCBIfam" id="NF004325">
    <property type="entry name" value="PRK05718.1"/>
    <property type="match status" value="1"/>
</dbReference>
<organism evidence="6 7">
    <name type="scientific">[Eubacterium] hominis</name>
    <dbReference type="NCBI Taxonomy" id="2764325"/>
    <lineage>
        <taxon>Bacteria</taxon>
        <taxon>Bacillati</taxon>
        <taxon>Bacillota</taxon>
        <taxon>Erysipelotrichia</taxon>
        <taxon>Erysipelotrichales</taxon>
        <taxon>Erysipelotrichaceae</taxon>
        <taxon>Amedibacillus</taxon>
    </lineage>
</organism>
<dbReference type="Pfam" id="PF01081">
    <property type="entry name" value="Aldolase"/>
    <property type="match status" value="1"/>
</dbReference>
<evidence type="ECO:0000256" key="4">
    <source>
        <dbReference type="ARBA" id="ARBA00023239"/>
    </source>
</evidence>
<dbReference type="PANTHER" id="PTHR30246:SF1">
    <property type="entry name" value="2-DEHYDRO-3-DEOXY-6-PHOSPHOGALACTONATE ALDOLASE-RELATED"/>
    <property type="match status" value="1"/>
</dbReference>
<dbReference type="SUPFAM" id="SSF51569">
    <property type="entry name" value="Aldolase"/>
    <property type="match status" value="1"/>
</dbReference>
<dbReference type="EMBL" id="CP060636">
    <property type="protein sequence ID" value="QNM14237.1"/>
    <property type="molecule type" value="Genomic_DNA"/>
</dbReference>
<dbReference type="KEGG" id="ehn:H9Q80_04895"/>
<keyword evidence="4" id="KW-0456">Lyase</keyword>
<comment type="similarity">
    <text evidence="2">Belongs to the KHG/KDPG aldolase family.</text>
</comment>
<dbReference type="GO" id="GO:0016829">
    <property type="term" value="F:lyase activity"/>
    <property type="evidence" value="ECO:0007669"/>
    <property type="project" value="UniProtKB-KW"/>
</dbReference>
<name>A0A7G9GTV5_9FIRM</name>
<dbReference type="InterPro" id="IPR000887">
    <property type="entry name" value="Aldlse_KDPG_KHG"/>
</dbReference>
<evidence type="ECO:0000313" key="6">
    <source>
        <dbReference type="EMBL" id="QNM14237.1"/>
    </source>
</evidence>
<comment type="pathway">
    <text evidence="1">Carbohydrate acid metabolism.</text>
</comment>
<dbReference type="PROSITE" id="PS00160">
    <property type="entry name" value="ALDOLASE_KDPG_KHG_2"/>
    <property type="match status" value="1"/>
</dbReference>
<evidence type="ECO:0000256" key="2">
    <source>
        <dbReference type="ARBA" id="ARBA00006906"/>
    </source>
</evidence>
<accession>A0A7G9GTV5</accession>
<gene>
    <name evidence="6" type="ORF">H9Q80_04895</name>
</gene>